<feature type="region of interest" description="Disordered" evidence="1">
    <location>
        <begin position="1501"/>
        <end position="1529"/>
    </location>
</feature>
<dbReference type="VEuPathDB" id="CryptoDB:Vbra_9060"/>
<dbReference type="GO" id="GO:0003950">
    <property type="term" value="F:NAD+ poly-ADP-ribosyltransferase activity"/>
    <property type="evidence" value="ECO:0007669"/>
    <property type="project" value="InterPro"/>
</dbReference>
<dbReference type="PANTHER" id="PTHR48125:SF12">
    <property type="entry name" value="AT HOOK TRANSCRIPTION FACTOR FAMILY-RELATED"/>
    <property type="match status" value="1"/>
</dbReference>
<evidence type="ECO:0000313" key="3">
    <source>
        <dbReference type="EMBL" id="CEM11384.1"/>
    </source>
</evidence>
<keyword evidence="4" id="KW-1185">Reference proteome</keyword>
<feature type="compositionally biased region" description="Pro residues" evidence="1">
    <location>
        <begin position="1005"/>
        <end position="1037"/>
    </location>
</feature>
<feature type="region of interest" description="Disordered" evidence="1">
    <location>
        <begin position="905"/>
        <end position="924"/>
    </location>
</feature>
<feature type="compositionally biased region" description="Low complexity" evidence="1">
    <location>
        <begin position="905"/>
        <end position="915"/>
    </location>
</feature>
<name>A0A0G4FEZ0_VITBC</name>
<organism evidence="3 4">
    <name type="scientific">Vitrella brassicaformis (strain CCMP3155)</name>
    <dbReference type="NCBI Taxonomy" id="1169540"/>
    <lineage>
        <taxon>Eukaryota</taxon>
        <taxon>Sar</taxon>
        <taxon>Alveolata</taxon>
        <taxon>Colpodellida</taxon>
        <taxon>Vitrellaceae</taxon>
        <taxon>Vitrella</taxon>
    </lineage>
</organism>
<feature type="compositionally biased region" description="Pro residues" evidence="1">
    <location>
        <begin position="393"/>
        <end position="411"/>
    </location>
</feature>
<feature type="compositionally biased region" description="Low complexity" evidence="1">
    <location>
        <begin position="161"/>
        <end position="182"/>
    </location>
</feature>
<feature type="compositionally biased region" description="Polar residues" evidence="1">
    <location>
        <begin position="1553"/>
        <end position="1562"/>
    </location>
</feature>
<evidence type="ECO:0000256" key="1">
    <source>
        <dbReference type="SAM" id="MobiDB-lite"/>
    </source>
</evidence>
<dbReference type="Gene3D" id="3.90.228.10">
    <property type="match status" value="1"/>
</dbReference>
<dbReference type="Gene3D" id="6.20.320.10">
    <property type="match status" value="1"/>
</dbReference>
<feature type="region of interest" description="Disordered" evidence="1">
    <location>
        <begin position="161"/>
        <end position="187"/>
    </location>
</feature>
<feature type="compositionally biased region" description="Low complexity" evidence="1">
    <location>
        <begin position="1099"/>
        <end position="1110"/>
    </location>
</feature>
<dbReference type="PANTHER" id="PTHR48125">
    <property type="entry name" value="LP07818P1"/>
    <property type="match status" value="1"/>
</dbReference>
<evidence type="ECO:0000259" key="2">
    <source>
        <dbReference type="Pfam" id="PF00644"/>
    </source>
</evidence>
<reference evidence="3 4" key="1">
    <citation type="submission" date="2014-11" db="EMBL/GenBank/DDBJ databases">
        <authorList>
            <person name="Zhu J."/>
            <person name="Qi W."/>
            <person name="Song R."/>
        </authorList>
    </citation>
    <scope>NUCLEOTIDE SEQUENCE [LARGE SCALE GENOMIC DNA]</scope>
</reference>
<feature type="region of interest" description="Disordered" evidence="1">
    <location>
        <begin position="1"/>
        <end position="25"/>
    </location>
</feature>
<accession>A0A0G4FEZ0</accession>
<dbReference type="Proteomes" id="UP000041254">
    <property type="component" value="Unassembled WGS sequence"/>
</dbReference>
<dbReference type="Pfam" id="PF00644">
    <property type="entry name" value="PARP"/>
    <property type="match status" value="1"/>
</dbReference>
<sequence>MSDVAAMANEEEHGEAAATAGAGEVGADGGIDVPLDSLPLAVSMELEQEVFLTALALAFSTRYRPSGGQHSDRGVPLPSQWRGAFPHTLPLPFRPIDASATGPPRADGADSSSSTSGEAMKLVPSIDAETVPVKSHDYFPEGLFETLLKACSQLGLDLQLTPQQQQQQHPCGASPSSRSSPSPHAPLEHEEDVMTVALDEATDPSSLVCLSPLSSSRSSVKEGGAREDGKDKEWCMATALSEGLSHYWQVLARVTYQDIHLQIPGASSPTEVYHFILLCYYCCHRDKIARILDRTDVAHPSAVWFALGLCLGQNEGRHLLYQLGRLPTPVSKSKNKAPTLWSQFHDGRARGATQRAGGGGHPSGWSANKPGDEEPVGVIEGGSFVKVFEVGPASPPKPPSEAAPSAPPPFWRPHASTPTPNPNQTTTDDAHTFDLADSAMEHGRSLSYKTAKGWISMPSNDSVNVGALVVELLVQSVAHVAEQMTGSDDPALRRSHRSLSHLLDHFVRQHTYGYRVCGPYSINVRESASLTSPRTLTLSPGTLTHVYDVDTTPLTARGGWMTGEEVMRLKVLMARDGGDEEDLVEMPECDSPTCGGGGGGAGSEDGGGYAAGWVSEKLTENGVLGPFLVWRVDDEEGILQPPRLYRSIDAYMLNVRPSVEIESQVLRTIPPGTESASLTSPRTLTLSPGTLTHVYDVDTTPLTARGGWMTGEEVMRLKVLVARDGGDEEDWVEMPECDSPTCGGGGGGAGSEDGGGYAAGWVSEKLTENGVLGPFLVWRVDDEEGILQPPRLYRSIDAYMLNVRPSVEIESQVLRTIPPGTEVEVYERRRNQEGIMRLKLCDGWINERRRTPVAASFPLCSIPFRPSHVSSHSKRTRPSLSLSSASLAKPSSVSPSLSPAVTATTTVSSSAATPSMLPVDKSTSGGSDRFMRVLHWPFCVKAKKAHGHHLHHAKKRKGGKRGAGYTCLNLTAHNKSGGGRTRLGRCRKVSCDSTPTSRASTRSPLPVPTPSPAAHPLPLSPPPAALPPPLPPPPSPPISHHVSGQNGSTRWRWKWRWKAHADASAATNAPPRPCHGRGGIGEAIMRLFSPHSHTATAAGGAAVAPSAPSGGSRGFSKGMSGLSVTIPKKRSAVDVRSTGSSASPPPSLLPTSPKEAKGANGRVLQAGDIFVVPCVDLRGYVEVYKLYKALKDYHARMSETGTAVSSPLAAIVEGNAMVSSMSVVERGRRPLTITRAATDPDGLVRGMAASRSLSAWSLPLPSPFGQHRDTSKDIESKEVPRCERVEPGSREHSYIELMVSSALTSHRETFHSAIFCPPPQVDLLYVERITNPSLLRKYADIYRQTYASLHQIHHKGEEAGGVGVGVAGAAAEPLVRMRCDATQLNPLLKTDLVRRGACGGADGARGHVCEAFLYHGCSWVKTQSICTEGFNCSFAGGHRGKLFGVGTYFADTFSKADLYTTAEKHEQLGEDGAAEEHVRCMIIARVILGHTYRSIRAMPDAVTPPKVDHHHDPSSQSTAKPPPSLSLRSPNYFKRLLRASEQKNGAHHHKTTTGDAETTASSGRRDDTMALYTPVEVRCDQLTGGAGELDGPGVGGVGGVVVVGDDKGGGCSTTASNSGVGNKRGKEIARTHDSVQASSYRHGGVVDHSEYVVYNGQQALPLYVVYYRHRADCRCSECAKMHKKT</sequence>
<evidence type="ECO:0000313" key="4">
    <source>
        <dbReference type="Proteomes" id="UP000041254"/>
    </source>
</evidence>
<feature type="compositionally biased region" description="Low complexity" evidence="1">
    <location>
        <begin position="993"/>
        <end position="1004"/>
    </location>
</feature>
<feature type="region of interest" description="Disordered" evidence="1">
    <location>
        <begin position="1542"/>
        <end position="1565"/>
    </location>
</feature>
<dbReference type="InParanoid" id="A0A0G4FEZ0"/>
<protein>
    <recommendedName>
        <fullName evidence="2">PARP catalytic domain-containing protein</fullName>
    </recommendedName>
</protein>
<dbReference type="InterPro" id="IPR012317">
    <property type="entry name" value="Poly(ADP-ribose)pol_cat_dom"/>
</dbReference>
<feature type="compositionally biased region" description="Low complexity" evidence="1">
    <location>
        <begin position="878"/>
        <end position="899"/>
    </location>
</feature>
<feature type="region of interest" description="Disordered" evidence="1">
    <location>
        <begin position="92"/>
        <end position="119"/>
    </location>
</feature>
<gene>
    <name evidence="3" type="ORF">Vbra_9060</name>
</gene>
<dbReference type="EMBL" id="CDMY01000415">
    <property type="protein sequence ID" value="CEM11384.1"/>
    <property type="molecule type" value="Genomic_DNA"/>
</dbReference>
<dbReference type="SUPFAM" id="SSF56399">
    <property type="entry name" value="ADP-ribosylation"/>
    <property type="match status" value="1"/>
</dbReference>
<feature type="region of interest" description="Disordered" evidence="1">
    <location>
        <begin position="867"/>
        <end position="899"/>
    </location>
</feature>
<feature type="region of interest" description="Disordered" evidence="1">
    <location>
        <begin position="1099"/>
        <end position="1158"/>
    </location>
</feature>
<feature type="region of interest" description="Disordered" evidence="1">
    <location>
        <begin position="970"/>
        <end position="1049"/>
    </location>
</feature>
<proteinExistence type="predicted"/>
<feature type="region of interest" description="Disordered" evidence="1">
    <location>
        <begin position="350"/>
        <end position="430"/>
    </location>
</feature>
<dbReference type="OrthoDB" id="9514740at2759"/>
<feature type="domain" description="PARP catalytic" evidence="2">
    <location>
        <begin position="1410"/>
        <end position="1506"/>
    </location>
</feature>